<feature type="transmembrane region" description="Helical" evidence="7">
    <location>
        <begin position="63"/>
        <end position="84"/>
    </location>
</feature>
<evidence type="ECO:0000256" key="4">
    <source>
        <dbReference type="ARBA" id="ARBA00022692"/>
    </source>
</evidence>
<evidence type="ECO:0000256" key="7">
    <source>
        <dbReference type="RuleBase" id="RU365065"/>
    </source>
</evidence>
<dbReference type="OrthoDB" id="648861at2759"/>
<comment type="function">
    <text evidence="7">May be involved in iron transport and iron homeostasis.</text>
</comment>
<organism evidence="8 9">
    <name type="scientific">Fomitopsis schrenkii</name>
    <name type="common">Brown rot fungus</name>
    <dbReference type="NCBI Taxonomy" id="2126942"/>
    <lineage>
        <taxon>Eukaryota</taxon>
        <taxon>Fungi</taxon>
        <taxon>Dikarya</taxon>
        <taxon>Basidiomycota</taxon>
        <taxon>Agaricomycotina</taxon>
        <taxon>Agaricomycetes</taxon>
        <taxon>Polyporales</taxon>
        <taxon>Fomitopsis</taxon>
    </lineage>
</organism>
<feature type="transmembrane region" description="Helical" evidence="7">
    <location>
        <begin position="361"/>
        <end position="379"/>
    </location>
</feature>
<comment type="subcellular location">
    <subcellularLocation>
        <location evidence="1 7">Membrane</location>
        <topology evidence="1 7">Multi-pass membrane protein</topology>
    </subcellularLocation>
</comment>
<dbReference type="eggNOG" id="KOG2601">
    <property type="taxonomic scope" value="Eukaryota"/>
</dbReference>
<evidence type="ECO:0000313" key="9">
    <source>
        <dbReference type="Proteomes" id="UP000015241"/>
    </source>
</evidence>
<reference evidence="8 9" key="1">
    <citation type="journal article" date="2012" name="Science">
        <title>The Paleozoic origin of enzymatic lignin decomposition reconstructed from 31 fungal genomes.</title>
        <authorList>
            <person name="Floudas D."/>
            <person name="Binder M."/>
            <person name="Riley R."/>
            <person name="Barry K."/>
            <person name="Blanchette R.A."/>
            <person name="Henrissat B."/>
            <person name="Martinez A.T."/>
            <person name="Otillar R."/>
            <person name="Spatafora J.W."/>
            <person name="Yadav J.S."/>
            <person name="Aerts A."/>
            <person name="Benoit I."/>
            <person name="Boyd A."/>
            <person name="Carlson A."/>
            <person name="Copeland A."/>
            <person name="Coutinho P.M."/>
            <person name="de Vries R.P."/>
            <person name="Ferreira P."/>
            <person name="Findley K."/>
            <person name="Foster B."/>
            <person name="Gaskell J."/>
            <person name="Glotzer D."/>
            <person name="Gorecki P."/>
            <person name="Heitman J."/>
            <person name="Hesse C."/>
            <person name="Hori C."/>
            <person name="Igarashi K."/>
            <person name="Jurgens J.A."/>
            <person name="Kallen N."/>
            <person name="Kersten P."/>
            <person name="Kohler A."/>
            <person name="Kuees U."/>
            <person name="Kumar T.K.A."/>
            <person name="Kuo A."/>
            <person name="LaButti K."/>
            <person name="Larrondo L.F."/>
            <person name="Lindquist E."/>
            <person name="Ling A."/>
            <person name="Lombard V."/>
            <person name="Lucas S."/>
            <person name="Lundell T."/>
            <person name="Martin R."/>
            <person name="McLaughlin D.J."/>
            <person name="Morgenstern I."/>
            <person name="Morin E."/>
            <person name="Murat C."/>
            <person name="Nagy L.G."/>
            <person name="Nolan M."/>
            <person name="Ohm R.A."/>
            <person name="Patyshakuliyeva A."/>
            <person name="Rokas A."/>
            <person name="Ruiz-Duenas F.J."/>
            <person name="Sabat G."/>
            <person name="Salamov A."/>
            <person name="Samejima M."/>
            <person name="Schmutz J."/>
            <person name="Slot J.C."/>
            <person name="St John F."/>
            <person name="Stenlid J."/>
            <person name="Sun H."/>
            <person name="Sun S."/>
            <person name="Syed K."/>
            <person name="Tsang A."/>
            <person name="Wiebenga A."/>
            <person name="Young D."/>
            <person name="Pisabarro A."/>
            <person name="Eastwood D.C."/>
            <person name="Martin F."/>
            <person name="Cullen D."/>
            <person name="Grigoriev I.V."/>
            <person name="Hibbett D.S."/>
        </authorList>
    </citation>
    <scope>NUCLEOTIDE SEQUENCE</scope>
    <source>
        <strain evidence="9">FP-58527</strain>
    </source>
</reference>
<dbReference type="AlphaFoldDB" id="S8EL81"/>
<feature type="transmembrane region" description="Helical" evidence="7">
    <location>
        <begin position="293"/>
        <end position="315"/>
    </location>
</feature>
<feature type="transmembrane region" description="Helical" evidence="7">
    <location>
        <begin position="212"/>
        <end position="234"/>
    </location>
</feature>
<dbReference type="GO" id="GO:0016020">
    <property type="term" value="C:membrane"/>
    <property type="evidence" value="ECO:0007669"/>
    <property type="project" value="UniProtKB-SubCell"/>
</dbReference>
<keyword evidence="4 7" id="KW-0812">Transmembrane</keyword>
<keyword evidence="9" id="KW-1185">Reference proteome</keyword>
<evidence type="ECO:0000256" key="5">
    <source>
        <dbReference type="ARBA" id="ARBA00022989"/>
    </source>
</evidence>
<keyword evidence="5 7" id="KW-1133">Transmembrane helix</keyword>
<dbReference type="Pfam" id="PF06963">
    <property type="entry name" value="FPN1"/>
    <property type="match status" value="1"/>
</dbReference>
<evidence type="ECO:0000256" key="1">
    <source>
        <dbReference type="ARBA" id="ARBA00004141"/>
    </source>
</evidence>
<feature type="transmembrane region" description="Helical" evidence="7">
    <location>
        <begin position="189"/>
        <end position="206"/>
    </location>
</feature>
<feature type="transmembrane region" description="Helical" evidence="7">
    <location>
        <begin position="327"/>
        <end position="349"/>
    </location>
</feature>
<evidence type="ECO:0000256" key="6">
    <source>
        <dbReference type="ARBA" id="ARBA00023136"/>
    </source>
</evidence>
<dbReference type="InParanoid" id="S8EL81"/>
<proteinExistence type="inferred from homology"/>
<dbReference type="InterPro" id="IPR009716">
    <property type="entry name" value="Ferroportin-1"/>
</dbReference>
<keyword evidence="3 7" id="KW-0813">Transport</keyword>
<keyword evidence="6 7" id="KW-0472">Membrane</keyword>
<dbReference type="GO" id="GO:0005381">
    <property type="term" value="F:iron ion transmembrane transporter activity"/>
    <property type="evidence" value="ECO:0007669"/>
    <property type="project" value="UniProtKB-UniRule"/>
</dbReference>
<feature type="transmembrane region" description="Helical" evidence="7">
    <location>
        <begin position="459"/>
        <end position="482"/>
    </location>
</feature>
<comment type="similarity">
    <text evidence="2 7">Belongs to the ferroportin (FP) (TC 2.A.100) family. SLC40A subfamily.</text>
</comment>
<dbReference type="InterPro" id="IPR036259">
    <property type="entry name" value="MFS_trans_sf"/>
</dbReference>
<dbReference type="SUPFAM" id="SSF103473">
    <property type="entry name" value="MFS general substrate transporter"/>
    <property type="match status" value="1"/>
</dbReference>
<dbReference type="CDD" id="cd17480">
    <property type="entry name" value="MFS_SLC40A1_like"/>
    <property type="match status" value="1"/>
</dbReference>
<protein>
    <recommendedName>
        <fullName evidence="7">Solute carrier family 40 member</fullName>
    </recommendedName>
</protein>
<dbReference type="EMBL" id="KE504125">
    <property type="protein sequence ID" value="EPT04968.1"/>
    <property type="molecule type" value="Genomic_DNA"/>
</dbReference>
<evidence type="ECO:0000256" key="3">
    <source>
        <dbReference type="ARBA" id="ARBA00022448"/>
    </source>
</evidence>
<dbReference type="PANTHER" id="PTHR11660:SF57">
    <property type="entry name" value="SOLUTE CARRIER FAMILY 40 MEMBER"/>
    <property type="match status" value="1"/>
</dbReference>
<comment type="caution">
    <text evidence="7">Lacks conserved residue(s) required for the propagation of feature annotation.</text>
</comment>
<feature type="transmembrane region" description="Helical" evidence="7">
    <location>
        <begin position="96"/>
        <end position="120"/>
    </location>
</feature>
<dbReference type="Proteomes" id="UP000015241">
    <property type="component" value="Unassembled WGS sequence"/>
</dbReference>
<accession>S8EL81</accession>
<name>S8EL81_FOMSC</name>
<evidence type="ECO:0000256" key="2">
    <source>
        <dbReference type="ARBA" id="ARBA00006279"/>
    </source>
</evidence>
<sequence length="506" mass="55973">MTLPEAQLIHVQAITVGGATSAAPLDRKALICLLVQHFSNSWGSRTAEFAIYLFLITLFPDSLLPASIFGFLTTGIAIVLSGWAGHQVDIRNNLRLVRFSIITVKLSACGAYAGSLVLFYRQRDQPSLQQWSTPLGAAMFALIVVCGCIQNLSGVALSVAIERDWVTVIAQASSEHLTRINTYVRRIDLLCKLLAPLFVSLLITVASNSVAAYILCAVEAGCIVFELLWINVVYRGFPSLQAAQAQKNAARQIQAQVGHDQTSCNRLHSVARTVRVYARNSLSDWREFVQHPIFLSSISISCLYFTVLGFDGVMISYLKSESYTDPFIAGMRGLNVVTGLVGTMVMPYLERRLGLVRAGNWSIWSQAICLLPVVLAFYVGDSMPNAHGPAWKSVLLFGGMMLSRIGLWAFDLCQLKELQLALATHPRRNAISALQYSLQNIADMLKYVLMMILSHPSQFRIATLTSFVSVVIGAMTYLGYVWRERGHILHWHGEKLSLLGRRSRAE</sequence>
<dbReference type="STRING" id="743788.S8EL81"/>
<keyword evidence="7" id="KW-0406">Ion transport</keyword>
<evidence type="ECO:0000313" key="8">
    <source>
        <dbReference type="EMBL" id="EPT04968.1"/>
    </source>
</evidence>
<dbReference type="PANTHER" id="PTHR11660">
    <property type="entry name" value="SOLUTE CARRIER FAMILY 40 MEMBER"/>
    <property type="match status" value="1"/>
</dbReference>
<feature type="transmembrane region" description="Helical" evidence="7">
    <location>
        <begin position="140"/>
        <end position="161"/>
    </location>
</feature>
<gene>
    <name evidence="8" type="ORF">FOMPIDRAFT_1156465</name>
</gene>
<dbReference type="HOGENOM" id="CLU_020370_5_0_1"/>